<gene>
    <name evidence="2" type="ORF">GIV53_26840</name>
</gene>
<sequence length="203" mass="23011">MKKNRSALALFFFALTLISEFAFSSEICVSIHHNILKISKDYVPFSPTIKGINYWDKQLIDQLGPAHCEDEVEDLTVSFFWPAMTPAGKAHLKRTSEIYDITASLKPMNSVPSSMGYLKNFYTASASETQKKSVAFDPRTLLYSFKGNHGATNKMYSYFWANNTEGEPWVFIMCTPLPTGEPYICQGQYFFTELQSLVVLSFS</sequence>
<dbReference type="AlphaFoldDB" id="A0A9Q4A9Q9"/>
<proteinExistence type="predicted"/>
<name>A0A9Q4A9Q9_PSESX</name>
<feature type="chain" id="PRO_5040184343" evidence="1">
    <location>
        <begin position="25"/>
        <end position="203"/>
    </location>
</feature>
<accession>A0A9Q4A9Q9</accession>
<comment type="caution">
    <text evidence="2">The sequence shown here is derived from an EMBL/GenBank/DDBJ whole genome shotgun (WGS) entry which is preliminary data.</text>
</comment>
<dbReference type="EMBL" id="WKAE01000605">
    <property type="protein sequence ID" value="MCF5632817.1"/>
    <property type="molecule type" value="Genomic_DNA"/>
</dbReference>
<keyword evidence="1" id="KW-0732">Signal</keyword>
<feature type="signal peptide" evidence="1">
    <location>
        <begin position="1"/>
        <end position="24"/>
    </location>
</feature>
<dbReference type="RefSeq" id="WP_236454604.1">
    <property type="nucleotide sequence ID" value="NZ_WKAE01000605.1"/>
</dbReference>
<dbReference type="Proteomes" id="UP000814010">
    <property type="component" value="Unassembled WGS sequence"/>
</dbReference>
<feature type="non-terminal residue" evidence="2">
    <location>
        <position position="203"/>
    </location>
</feature>
<organism evidence="2 3">
    <name type="scientific">Pseudomonas syringae</name>
    <dbReference type="NCBI Taxonomy" id="317"/>
    <lineage>
        <taxon>Bacteria</taxon>
        <taxon>Pseudomonadati</taxon>
        <taxon>Pseudomonadota</taxon>
        <taxon>Gammaproteobacteria</taxon>
        <taxon>Pseudomonadales</taxon>
        <taxon>Pseudomonadaceae</taxon>
        <taxon>Pseudomonas</taxon>
    </lineage>
</organism>
<reference evidence="2" key="1">
    <citation type="submission" date="2019-11" db="EMBL/GenBank/DDBJ databases">
        <title>Epiphytic Pseudomonas syringae from cherry orchards.</title>
        <authorList>
            <person name="Hulin M.T."/>
        </authorList>
    </citation>
    <scope>NUCLEOTIDE SEQUENCE</scope>
    <source>
        <strain evidence="2">PA-2-5E</strain>
    </source>
</reference>
<evidence type="ECO:0000313" key="2">
    <source>
        <dbReference type="EMBL" id="MCF5632817.1"/>
    </source>
</evidence>
<evidence type="ECO:0000256" key="1">
    <source>
        <dbReference type="SAM" id="SignalP"/>
    </source>
</evidence>
<protein>
    <submittedName>
        <fullName evidence="2">Uncharacterized protein</fullName>
    </submittedName>
</protein>
<evidence type="ECO:0000313" key="3">
    <source>
        <dbReference type="Proteomes" id="UP000814010"/>
    </source>
</evidence>